<dbReference type="Pfam" id="PF14238">
    <property type="entry name" value="DUF4340"/>
    <property type="match status" value="3"/>
</dbReference>
<keyword evidence="3" id="KW-1185">Reference proteome</keyword>
<comment type="caution">
    <text evidence="2">The sequence shown here is derived from an EMBL/GenBank/DDBJ whole genome shotgun (WGS) entry which is preliminary data.</text>
</comment>
<dbReference type="RefSeq" id="WP_277860059.1">
    <property type="nucleotide sequence ID" value="NZ_JARRAG010000001.1"/>
</dbReference>
<dbReference type="Proteomes" id="UP001216907">
    <property type="component" value="Unassembled WGS sequence"/>
</dbReference>
<evidence type="ECO:0000313" key="2">
    <source>
        <dbReference type="EMBL" id="MDG3003710.1"/>
    </source>
</evidence>
<evidence type="ECO:0000313" key="3">
    <source>
        <dbReference type="Proteomes" id="UP001216907"/>
    </source>
</evidence>
<reference evidence="2 3" key="1">
    <citation type="submission" date="2023-03" db="EMBL/GenBank/DDBJ databases">
        <title>Paludisphaera mucosa sp. nov. a novel planctomycete from northern fen.</title>
        <authorList>
            <person name="Ivanova A."/>
        </authorList>
    </citation>
    <scope>NUCLEOTIDE SEQUENCE [LARGE SCALE GENOMIC DNA]</scope>
    <source>
        <strain evidence="2 3">Pla2</strain>
    </source>
</reference>
<protein>
    <submittedName>
        <fullName evidence="2">DUF4340 domain-containing protein</fullName>
    </submittedName>
</protein>
<accession>A0ABT6F817</accession>
<organism evidence="2 3">
    <name type="scientific">Paludisphaera mucosa</name>
    <dbReference type="NCBI Taxonomy" id="3030827"/>
    <lineage>
        <taxon>Bacteria</taxon>
        <taxon>Pseudomonadati</taxon>
        <taxon>Planctomycetota</taxon>
        <taxon>Planctomycetia</taxon>
        <taxon>Isosphaerales</taxon>
        <taxon>Isosphaeraceae</taxon>
        <taxon>Paludisphaera</taxon>
    </lineage>
</organism>
<gene>
    <name evidence="2" type="ORF">PZE19_08010</name>
</gene>
<dbReference type="InterPro" id="IPR025641">
    <property type="entry name" value="DUF4340"/>
</dbReference>
<sequence>MRRPRSTYLLIALFFTALLALWGLERAGVLTEAERDRRRDRVLPELIDVNAASVRRLEIDRGAERLVFERVGPKSWRLEPIGVDARTDEVERLIATLKGLRKSPEAGAIDGPAASYGLAPPAATVRVWTGDAGPPDATLEIGRKSQADLFVRSGRDADLAVVDQRMLAVVDRPAVEWRETVLVPASALPIVAMSIRRPGLEATAERKERGAWRLTTPVRFPADAARIEKALTAVTTLQVDPGSGGFVADRVRDFTPYGLEPPTATLELRSPAAGSEPIILMVGSKVPDHPEQVYVRKGGRDDVMAVDARFLAEIPADLKGLRSRFVAEIVPTEASRIEIDAAGGPIQIVRDKLGWWLKSPVEGRADRGQVEALLKGVEDLQASEFFDPAILSDSGVDPPLRRLRIWQGEGVIPGHASEEAEPAVSLAIGRYDVLRKVVFARADGDSAILALPDTFLKVLPTSSLAFRDRDLPAVAPMSVSRLTIVRPGRTTVLEPDTAGDPNRWRMVQPAKAAADVRAVTAALARLAELRATEFVADLNGDLARYGLNRPIFEIRWETVQPAGTPPAPKRLRIGSALPNKPSIHYGTLSDFPAVFTIEAESLLPFAAEFHETRALSFRPPTVRRLMLRTETRNLAYSRRAQRLGTPADWSAEKGTPTQSVDLSRFDNLIEGLSELRAARFVQYQGPFPPGAGLEHPRLRITVEFVGDAAPVRLRLGSKFLGDWVCAAVGDENSGPVFLLQAPVWEDLIRVAEGGLPPIPDSFIAPAPSP</sequence>
<proteinExistence type="predicted"/>
<feature type="domain" description="DUF4340" evidence="1">
    <location>
        <begin position="504"/>
        <end position="693"/>
    </location>
</feature>
<evidence type="ECO:0000259" key="1">
    <source>
        <dbReference type="Pfam" id="PF14238"/>
    </source>
</evidence>
<name>A0ABT6F817_9BACT</name>
<feature type="domain" description="DUF4340" evidence="1">
    <location>
        <begin position="79"/>
        <end position="198"/>
    </location>
</feature>
<dbReference type="EMBL" id="JARRAG010000001">
    <property type="protein sequence ID" value="MDG3003710.1"/>
    <property type="molecule type" value="Genomic_DNA"/>
</dbReference>
<feature type="domain" description="DUF4340" evidence="1">
    <location>
        <begin position="212"/>
        <end position="399"/>
    </location>
</feature>